<reference evidence="1 2" key="2">
    <citation type="submission" date="2020-07" db="EMBL/GenBank/DDBJ databases">
        <title>Genome assembly of wild tea tree DASZ reveals pedigree and selection history of tea varieties.</title>
        <authorList>
            <person name="Zhang W."/>
        </authorList>
    </citation>
    <scope>NUCLEOTIDE SEQUENCE [LARGE SCALE GENOMIC DNA]</scope>
    <source>
        <strain evidence="2">cv. G240</strain>
        <tissue evidence="1">Leaf</tissue>
    </source>
</reference>
<dbReference type="SUPFAM" id="SSF48403">
    <property type="entry name" value="Ankyrin repeat"/>
    <property type="match status" value="1"/>
</dbReference>
<protein>
    <recommendedName>
        <fullName evidence="3">PGG domain-containing protein</fullName>
    </recommendedName>
</protein>
<gene>
    <name evidence="1" type="ORF">HYC85_017656</name>
</gene>
<dbReference type="Pfam" id="PF12796">
    <property type="entry name" value="Ank_2"/>
    <property type="match status" value="2"/>
</dbReference>
<evidence type="ECO:0000313" key="1">
    <source>
        <dbReference type="EMBL" id="KAF5943579.1"/>
    </source>
</evidence>
<dbReference type="Proteomes" id="UP000593564">
    <property type="component" value="Unassembled WGS sequence"/>
</dbReference>
<sequence>MAVYSKQRDLVRDLLEELHNGDINNMTVQNDIGNTILHKAATSNRIVLATKEILQKAPKLLSMHNRRGETALFHTAHYGKLEMFKFLDDEVKRIFGSEGEEEVEEGHKVFYQMGDKTTILHISIRTEHFALKLAKFLLARDTSWEATESAINQSKPKTHKYVTIIGDTSWEATESTIDQSQTRTIETAETPLFLAAKYGGIEIVKEILDIYPQEVEHIDNHRRNILHIAIKYHQIHVFDYVVKMEIPMMGLIRKIDNNGNFILHMVGIKADDFIPDDMPSPALQLQEDLLLFEAKFFLLTFRSQCANTRNTPIPL</sequence>
<dbReference type="PANTHER" id="PTHR24177:SF314">
    <property type="entry name" value="PROTEIN ACCELERATED CELL DEATH 6-LIKE ISOFORM X1"/>
    <property type="match status" value="1"/>
</dbReference>
<proteinExistence type="predicted"/>
<evidence type="ECO:0008006" key="3">
    <source>
        <dbReference type="Google" id="ProtNLM"/>
    </source>
</evidence>
<name>A0A7J7GS11_CAMSI</name>
<accession>A0A7J7GS11</accession>
<organism evidence="1 2">
    <name type="scientific">Camellia sinensis</name>
    <name type="common">Tea plant</name>
    <name type="synonym">Thea sinensis</name>
    <dbReference type="NCBI Taxonomy" id="4442"/>
    <lineage>
        <taxon>Eukaryota</taxon>
        <taxon>Viridiplantae</taxon>
        <taxon>Streptophyta</taxon>
        <taxon>Embryophyta</taxon>
        <taxon>Tracheophyta</taxon>
        <taxon>Spermatophyta</taxon>
        <taxon>Magnoliopsida</taxon>
        <taxon>eudicotyledons</taxon>
        <taxon>Gunneridae</taxon>
        <taxon>Pentapetalae</taxon>
        <taxon>asterids</taxon>
        <taxon>Ericales</taxon>
        <taxon>Theaceae</taxon>
        <taxon>Camellia</taxon>
    </lineage>
</organism>
<dbReference type="InterPro" id="IPR002110">
    <property type="entry name" value="Ankyrin_rpt"/>
</dbReference>
<dbReference type="EMBL" id="JACBKZ010000008">
    <property type="protein sequence ID" value="KAF5943579.1"/>
    <property type="molecule type" value="Genomic_DNA"/>
</dbReference>
<dbReference type="InterPro" id="IPR036770">
    <property type="entry name" value="Ankyrin_rpt-contain_sf"/>
</dbReference>
<comment type="caution">
    <text evidence="1">The sequence shown here is derived from an EMBL/GenBank/DDBJ whole genome shotgun (WGS) entry which is preliminary data.</text>
</comment>
<dbReference type="AlphaFoldDB" id="A0A7J7GS11"/>
<evidence type="ECO:0000313" key="2">
    <source>
        <dbReference type="Proteomes" id="UP000593564"/>
    </source>
</evidence>
<dbReference type="SMART" id="SM00248">
    <property type="entry name" value="ANK"/>
    <property type="match status" value="5"/>
</dbReference>
<dbReference type="GO" id="GO:0016020">
    <property type="term" value="C:membrane"/>
    <property type="evidence" value="ECO:0007669"/>
    <property type="project" value="TreeGrafter"/>
</dbReference>
<dbReference type="PANTHER" id="PTHR24177">
    <property type="entry name" value="CASKIN"/>
    <property type="match status" value="1"/>
</dbReference>
<dbReference type="Gene3D" id="1.25.40.20">
    <property type="entry name" value="Ankyrin repeat-containing domain"/>
    <property type="match status" value="2"/>
</dbReference>
<keyword evidence="2" id="KW-1185">Reference proteome</keyword>
<reference evidence="2" key="1">
    <citation type="journal article" date="2020" name="Nat. Commun.">
        <title>Genome assembly of wild tea tree DASZ reveals pedigree and selection history of tea varieties.</title>
        <authorList>
            <person name="Zhang W."/>
            <person name="Zhang Y."/>
            <person name="Qiu H."/>
            <person name="Guo Y."/>
            <person name="Wan H."/>
            <person name="Zhang X."/>
            <person name="Scossa F."/>
            <person name="Alseekh S."/>
            <person name="Zhang Q."/>
            <person name="Wang P."/>
            <person name="Xu L."/>
            <person name="Schmidt M.H."/>
            <person name="Jia X."/>
            <person name="Li D."/>
            <person name="Zhu A."/>
            <person name="Guo F."/>
            <person name="Chen W."/>
            <person name="Ni D."/>
            <person name="Usadel B."/>
            <person name="Fernie A.R."/>
            <person name="Wen W."/>
        </authorList>
    </citation>
    <scope>NUCLEOTIDE SEQUENCE [LARGE SCALE GENOMIC DNA]</scope>
    <source>
        <strain evidence="2">cv. G240</strain>
    </source>
</reference>